<evidence type="ECO:0000313" key="3">
    <source>
        <dbReference type="Proteomes" id="UP000193834"/>
    </source>
</evidence>
<feature type="region of interest" description="Disordered" evidence="1">
    <location>
        <begin position="84"/>
        <end position="110"/>
    </location>
</feature>
<proteinExistence type="predicted"/>
<dbReference type="InterPro" id="IPR012851">
    <property type="entry name" value="Spore_coat_CotF-like"/>
</dbReference>
<evidence type="ECO:0000313" key="2">
    <source>
        <dbReference type="EMBL" id="SMG54571.1"/>
    </source>
</evidence>
<organism evidence="2 3">
    <name type="scientific">Paenibacillus aquistagni</name>
    <dbReference type="NCBI Taxonomy" id="1852522"/>
    <lineage>
        <taxon>Bacteria</taxon>
        <taxon>Bacillati</taxon>
        <taxon>Bacillota</taxon>
        <taxon>Bacilli</taxon>
        <taxon>Bacillales</taxon>
        <taxon>Paenibacillaceae</taxon>
        <taxon>Paenibacillus</taxon>
    </lineage>
</organism>
<keyword evidence="3" id="KW-1185">Reference proteome</keyword>
<feature type="compositionally biased region" description="Low complexity" evidence="1">
    <location>
        <begin position="84"/>
        <end position="103"/>
    </location>
</feature>
<gene>
    <name evidence="2" type="ORF">SAMN06295960_3786</name>
</gene>
<dbReference type="OrthoDB" id="2382401at2"/>
<sequence>MHQSSFMPEEDMLYTILADLKRTSREYTTAVTEASCPVVRQMFTDLTNSTLKLQGDLYYLMDQLNMYSASSPVLKQEINKQLQQNQQNMQKTQQFLQQKQGQQHGMDNHSNTYASFQAQHNQQDHHGHSYM</sequence>
<accession>A0A1X7LL37</accession>
<name>A0A1X7LL37_9BACL</name>
<protein>
    <submittedName>
        <fullName evidence="2">Coat F domain-containing protein</fullName>
    </submittedName>
</protein>
<dbReference type="EMBL" id="FXAZ01000005">
    <property type="protein sequence ID" value="SMG54571.1"/>
    <property type="molecule type" value="Genomic_DNA"/>
</dbReference>
<dbReference type="RefSeq" id="WP_085496765.1">
    <property type="nucleotide sequence ID" value="NZ_FXAZ01000005.1"/>
</dbReference>
<dbReference type="Pfam" id="PF07875">
    <property type="entry name" value="Coat_F"/>
    <property type="match status" value="1"/>
</dbReference>
<dbReference type="AlphaFoldDB" id="A0A1X7LL37"/>
<evidence type="ECO:0000256" key="1">
    <source>
        <dbReference type="SAM" id="MobiDB-lite"/>
    </source>
</evidence>
<dbReference type="Proteomes" id="UP000193834">
    <property type="component" value="Unassembled WGS sequence"/>
</dbReference>
<dbReference type="STRING" id="1852522.SAMN06295960_3786"/>
<reference evidence="2 3" key="1">
    <citation type="submission" date="2017-04" db="EMBL/GenBank/DDBJ databases">
        <authorList>
            <person name="Afonso C.L."/>
            <person name="Miller P.J."/>
            <person name="Scott M.A."/>
            <person name="Spackman E."/>
            <person name="Goraichik I."/>
            <person name="Dimitrov K.M."/>
            <person name="Suarez D.L."/>
            <person name="Swayne D.E."/>
        </authorList>
    </citation>
    <scope>NUCLEOTIDE SEQUENCE [LARGE SCALE GENOMIC DNA]</scope>
    <source>
        <strain evidence="2 3">11</strain>
    </source>
</reference>